<name>A0A6C0IMJ5_9ZZZZ</name>
<dbReference type="PROSITE" id="PS01112">
    <property type="entry name" value="RNA_POL_N_8KD"/>
    <property type="match status" value="1"/>
</dbReference>
<dbReference type="PIRSF" id="PIRSF005653">
    <property type="entry name" value="RNA_pol_N/8_sub"/>
    <property type="match status" value="1"/>
</dbReference>
<dbReference type="PANTHER" id="PTHR23431:SF3">
    <property type="entry name" value="DNA-DIRECTED RNA POLYMERASES I, II, AND III SUBUNIT RPABC5"/>
    <property type="match status" value="1"/>
</dbReference>
<dbReference type="GO" id="GO:0003899">
    <property type="term" value="F:DNA-directed RNA polymerase activity"/>
    <property type="evidence" value="ECO:0007669"/>
    <property type="project" value="InterPro"/>
</dbReference>
<dbReference type="InterPro" id="IPR000268">
    <property type="entry name" value="RPABC5/Rpb10"/>
</dbReference>
<dbReference type="PANTHER" id="PTHR23431">
    <property type="entry name" value="DNA-DIRECTED RNA POLYMERASES I, II, AND III SUBUNIT RPABC5 FAMILY MEMBER"/>
    <property type="match status" value="1"/>
</dbReference>
<dbReference type="GO" id="GO:0008270">
    <property type="term" value="F:zinc ion binding"/>
    <property type="evidence" value="ECO:0007669"/>
    <property type="project" value="InterPro"/>
</dbReference>
<dbReference type="InterPro" id="IPR020789">
    <property type="entry name" value="RNA_pol_suN_Zn-BS"/>
</dbReference>
<dbReference type="SUPFAM" id="SSF46924">
    <property type="entry name" value="RNA polymerase subunit RPB10"/>
    <property type="match status" value="1"/>
</dbReference>
<keyword evidence="3" id="KW-0862">Zinc</keyword>
<keyword evidence="2" id="KW-0479">Metal-binding</keyword>
<evidence type="ECO:0000313" key="5">
    <source>
        <dbReference type="EMBL" id="QHT93725.1"/>
    </source>
</evidence>
<dbReference type="GO" id="GO:0000428">
    <property type="term" value="C:DNA-directed RNA polymerase complex"/>
    <property type="evidence" value="ECO:0007669"/>
    <property type="project" value="UniProtKB-KW"/>
</dbReference>
<evidence type="ECO:0008006" key="6">
    <source>
        <dbReference type="Google" id="ProtNLM"/>
    </source>
</evidence>
<dbReference type="GO" id="GO:0006351">
    <property type="term" value="P:DNA-templated transcription"/>
    <property type="evidence" value="ECO:0007669"/>
    <property type="project" value="InterPro"/>
</dbReference>
<dbReference type="Pfam" id="PF01194">
    <property type="entry name" value="RNA_pol_N"/>
    <property type="match status" value="1"/>
</dbReference>
<evidence type="ECO:0000256" key="2">
    <source>
        <dbReference type="ARBA" id="ARBA00022723"/>
    </source>
</evidence>
<sequence length="82" mass="9589">MIIPVKCFTCGNVIADKYRHYLEEVRKMKMSKVASGEPMDIEKVIYLTKENHEKTPEGVVMDNLGMTRMCCRRHFLTHVDIE</sequence>
<dbReference type="Gene3D" id="1.10.10.60">
    <property type="entry name" value="Homeodomain-like"/>
    <property type="match status" value="1"/>
</dbReference>
<keyword evidence="1" id="KW-0240">DNA-directed RNA polymerase</keyword>
<dbReference type="GO" id="GO:0003677">
    <property type="term" value="F:DNA binding"/>
    <property type="evidence" value="ECO:0007669"/>
    <property type="project" value="InterPro"/>
</dbReference>
<dbReference type="InterPro" id="IPR023580">
    <property type="entry name" value="RNA_pol_su_RPB10"/>
</dbReference>
<organism evidence="5">
    <name type="scientific">viral metagenome</name>
    <dbReference type="NCBI Taxonomy" id="1070528"/>
    <lineage>
        <taxon>unclassified sequences</taxon>
        <taxon>metagenomes</taxon>
        <taxon>organismal metagenomes</taxon>
    </lineage>
</organism>
<reference evidence="5" key="1">
    <citation type="journal article" date="2020" name="Nature">
        <title>Giant virus diversity and host interactions through global metagenomics.</title>
        <authorList>
            <person name="Schulz F."/>
            <person name="Roux S."/>
            <person name="Paez-Espino D."/>
            <person name="Jungbluth S."/>
            <person name="Walsh D.A."/>
            <person name="Denef V.J."/>
            <person name="McMahon K.D."/>
            <person name="Konstantinidis K.T."/>
            <person name="Eloe-Fadrosh E.A."/>
            <person name="Kyrpides N.C."/>
            <person name="Woyke T."/>
        </authorList>
    </citation>
    <scope>NUCLEOTIDE SEQUENCE</scope>
    <source>
        <strain evidence="5">GVMAG-M-3300024258-14</strain>
    </source>
</reference>
<dbReference type="AlphaFoldDB" id="A0A6C0IMJ5"/>
<evidence type="ECO:0000256" key="3">
    <source>
        <dbReference type="ARBA" id="ARBA00022833"/>
    </source>
</evidence>
<evidence type="ECO:0000256" key="4">
    <source>
        <dbReference type="ARBA" id="ARBA00023163"/>
    </source>
</evidence>
<proteinExistence type="predicted"/>
<keyword evidence="4" id="KW-0804">Transcription</keyword>
<protein>
    <recommendedName>
        <fullName evidence="6">DNA-directed RNA polymerase</fullName>
    </recommendedName>
</protein>
<accession>A0A6C0IMJ5</accession>
<dbReference type="EMBL" id="MN740210">
    <property type="protein sequence ID" value="QHT93725.1"/>
    <property type="molecule type" value="Genomic_DNA"/>
</dbReference>
<evidence type="ECO:0000256" key="1">
    <source>
        <dbReference type="ARBA" id="ARBA00022478"/>
    </source>
</evidence>